<evidence type="ECO:0000313" key="3">
    <source>
        <dbReference type="Proteomes" id="UP001164472"/>
    </source>
</evidence>
<evidence type="ECO:0000259" key="1">
    <source>
        <dbReference type="Pfam" id="PF00149"/>
    </source>
</evidence>
<sequence length="311" mass="34951">MNGQLLKQLEERMGPKHAKQRLDIEKAHTAQVFGQGRNFFHIENWYSVHSLIRNALRLCFMHKKGQQNARNIRIINNTIQLPNLHQDFDGFTILHLSDLHVDMDEQATLALIQRIREVDYDICVMTGDYRARTFGDIEASIAAMQKVRVHLKQETYAVLGNHDSILMVPALEEMGITLLLNEWVHIKQGDGEIYLAGVDDAHYFQVDDIVKASREISPTIPSILLSHTPAIYQQAADAGFDIVLSGHTHGGQICLPGGIPITLDSDCPRFVGKGPWRYNNTQGYTSVGAGTSIVNVRINCPPEITLHRLTK</sequence>
<evidence type="ECO:0000313" key="2">
    <source>
        <dbReference type="EMBL" id="UZW74310.1"/>
    </source>
</evidence>
<dbReference type="Pfam" id="PF00149">
    <property type="entry name" value="Metallophos"/>
    <property type="match status" value="1"/>
</dbReference>
<gene>
    <name evidence="2" type="ORF">NNL22_14970</name>
</gene>
<dbReference type="PANTHER" id="PTHR31302">
    <property type="entry name" value="TRANSMEMBRANE PROTEIN WITH METALLOPHOSPHOESTERASE DOMAIN-RELATED"/>
    <property type="match status" value="1"/>
</dbReference>
<dbReference type="KEGG" id="asem:NNL22_14970"/>
<proteinExistence type="predicted"/>
<organism evidence="2 3">
    <name type="scientific">Alkalimarinus sediminis</name>
    <dbReference type="NCBI Taxonomy" id="1632866"/>
    <lineage>
        <taxon>Bacteria</taxon>
        <taxon>Pseudomonadati</taxon>
        <taxon>Pseudomonadota</taxon>
        <taxon>Gammaproteobacteria</taxon>
        <taxon>Alteromonadales</taxon>
        <taxon>Alteromonadaceae</taxon>
        <taxon>Alkalimarinus</taxon>
    </lineage>
</organism>
<protein>
    <submittedName>
        <fullName evidence="2">Metallophosphoesterase</fullName>
    </submittedName>
</protein>
<dbReference type="EMBL" id="CP101527">
    <property type="protein sequence ID" value="UZW74310.1"/>
    <property type="molecule type" value="Genomic_DNA"/>
</dbReference>
<dbReference type="PANTHER" id="PTHR31302:SF0">
    <property type="entry name" value="TRANSMEMBRANE PROTEIN WITH METALLOPHOSPHOESTERASE DOMAIN"/>
    <property type="match status" value="1"/>
</dbReference>
<reference evidence="2" key="1">
    <citation type="submission" date="2022-07" db="EMBL/GenBank/DDBJ databases">
        <title>Alkalimarinus sp. nov., isolated from gut of a Alitta virens.</title>
        <authorList>
            <person name="Yang A.I."/>
            <person name="Shin N.-R."/>
        </authorList>
    </citation>
    <scope>NUCLEOTIDE SEQUENCE</scope>
    <source>
        <strain evidence="2">FA028</strain>
    </source>
</reference>
<dbReference type="Gene3D" id="3.60.21.10">
    <property type="match status" value="1"/>
</dbReference>
<dbReference type="RefSeq" id="WP_251812517.1">
    <property type="nucleotide sequence ID" value="NZ_CP101527.1"/>
</dbReference>
<dbReference type="Proteomes" id="UP001164472">
    <property type="component" value="Chromosome"/>
</dbReference>
<name>A0A9E8HGM2_9ALTE</name>
<dbReference type="AlphaFoldDB" id="A0A9E8HGM2"/>
<dbReference type="SUPFAM" id="SSF56300">
    <property type="entry name" value="Metallo-dependent phosphatases"/>
    <property type="match status" value="1"/>
</dbReference>
<keyword evidence="3" id="KW-1185">Reference proteome</keyword>
<dbReference type="InterPro" id="IPR029052">
    <property type="entry name" value="Metallo-depent_PP-like"/>
</dbReference>
<dbReference type="InterPro" id="IPR051158">
    <property type="entry name" value="Metallophosphoesterase_sf"/>
</dbReference>
<dbReference type="GO" id="GO:0016787">
    <property type="term" value="F:hydrolase activity"/>
    <property type="evidence" value="ECO:0007669"/>
    <property type="project" value="InterPro"/>
</dbReference>
<feature type="domain" description="Calcineurin-like phosphoesterase" evidence="1">
    <location>
        <begin position="91"/>
        <end position="250"/>
    </location>
</feature>
<dbReference type="InterPro" id="IPR004843">
    <property type="entry name" value="Calcineurin-like_PHP"/>
</dbReference>
<accession>A0A9E8HGM2</accession>